<feature type="transmembrane region" description="Helical" evidence="4">
    <location>
        <begin position="122"/>
        <end position="150"/>
    </location>
</feature>
<proteinExistence type="predicted"/>
<feature type="transmembrane region" description="Helical" evidence="4">
    <location>
        <begin position="214"/>
        <end position="237"/>
    </location>
</feature>
<comment type="caution">
    <text evidence="6">The sequence shown here is derived from an EMBL/GenBank/DDBJ whole genome shotgun (WGS) entry which is preliminary data.</text>
</comment>
<gene>
    <name evidence="6" type="ORF">TSOC_005443</name>
</gene>
<evidence type="ECO:0000256" key="1">
    <source>
        <dbReference type="ARBA" id="ARBA00022543"/>
    </source>
</evidence>
<keyword evidence="2" id="KW-0716">Sensory transduction</keyword>
<feature type="compositionally biased region" description="Polar residues" evidence="3">
    <location>
        <begin position="1495"/>
        <end position="1514"/>
    </location>
</feature>
<accession>A0A2J8A6C9</accession>
<feature type="region of interest" description="Disordered" evidence="3">
    <location>
        <begin position="1494"/>
        <end position="1589"/>
    </location>
</feature>
<feature type="transmembrane region" description="Helical" evidence="4">
    <location>
        <begin position="341"/>
        <end position="363"/>
    </location>
</feature>
<feature type="compositionally biased region" description="Basic and acidic residues" evidence="3">
    <location>
        <begin position="31"/>
        <end position="43"/>
    </location>
</feature>
<feature type="transmembrane region" description="Helical" evidence="4">
    <location>
        <begin position="157"/>
        <end position="175"/>
    </location>
</feature>
<feature type="non-terminal residue" evidence="6">
    <location>
        <position position="2186"/>
    </location>
</feature>
<evidence type="ECO:0000256" key="3">
    <source>
        <dbReference type="SAM" id="MobiDB-lite"/>
    </source>
</evidence>
<dbReference type="SUPFAM" id="SSF55785">
    <property type="entry name" value="PYP-like sensor domain (PAS domain)"/>
    <property type="match status" value="1"/>
</dbReference>
<dbReference type="InterPro" id="IPR057352">
    <property type="entry name" value="TPR_TmcB/C"/>
</dbReference>
<evidence type="ECO:0000313" key="6">
    <source>
        <dbReference type="EMBL" id="PNH08057.1"/>
    </source>
</evidence>
<dbReference type="PROSITE" id="PS50112">
    <property type="entry name" value="PAS"/>
    <property type="match status" value="1"/>
</dbReference>
<keyword evidence="1" id="KW-0157">Chromophore</keyword>
<name>A0A2J8A6C9_9CHLO</name>
<protein>
    <submittedName>
        <fullName evidence="6">Tiny macrocysts protein B</fullName>
    </submittedName>
</protein>
<feature type="region of interest" description="Disordered" evidence="3">
    <location>
        <begin position="1414"/>
        <end position="1439"/>
    </location>
</feature>
<evidence type="ECO:0000256" key="2">
    <source>
        <dbReference type="ARBA" id="ARBA00022606"/>
    </source>
</evidence>
<feature type="region of interest" description="Disordered" evidence="3">
    <location>
        <begin position="1"/>
        <end position="43"/>
    </location>
</feature>
<dbReference type="InterPro" id="IPR052994">
    <property type="entry name" value="Tiny_macrocysts_regulators"/>
</dbReference>
<dbReference type="InterPro" id="IPR000014">
    <property type="entry name" value="PAS"/>
</dbReference>
<feature type="transmembrane region" description="Helical" evidence="4">
    <location>
        <begin position="1985"/>
        <end position="2006"/>
    </location>
</feature>
<organism evidence="6 7">
    <name type="scientific">Tetrabaena socialis</name>
    <dbReference type="NCBI Taxonomy" id="47790"/>
    <lineage>
        <taxon>Eukaryota</taxon>
        <taxon>Viridiplantae</taxon>
        <taxon>Chlorophyta</taxon>
        <taxon>core chlorophytes</taxon>
        <taxon>Chlorophyceae</taxon>
        <taxon>CS clade</taxon>
        <taxon>Chlamydomonadales</taxon>
        <taxon>Tetrabaenaceae</taxon>
        <taxon>Tetrabaena</taxon>
    </lineage>
</organism>
<feature type="transmembrane region" description="Helical" evidence="4">
    <location>
        <begin position="1797"/>
        <end position="1819"/>
    </location>
</feature>
<feature type="transmembrane region" description="Helical" evidence="4">
    <location>
        <begin position="276"/>
        <end position="296"/>
    </location>
</feature>
<dbReference type="Proteomes" id="UP000236333">
    <property type="component" value="Unassembled WGS sequence"/>
</dbReference>
<sequence length="2186" mass="233894">MAPPGSSVGGSSFGGSVASSASADSRRKRSTKDNTGRGDDDFIDRRSSLENGVFGVLFTLSKESSETRIRVKWILLKILLDGWQLFTTVIEPELQGWDINPTGRVWPIFNVLSFNWVADLGYSAYLALLYSMVILLGTNVGLCVWVAWCFKEQKFPVVWPIKVLQVFTAFFFHAFDVASLNMLQLGISCRYLGPSPKMHFDLLPQYSCAAFPHMIHAIVSALSLVLFVVIAMLLNMAEVEVNPLSRRPFALGHSGSEVTAFGIKVLLTLVNVFFPWPRVVCCLYLVLSVALAWQYLRHPGHLVAWVNDLKTGVAITIVWCSAAGVLLVFRPGVSATGMHAWSHAMTALMLAGMVPAFGVGILWSRLATKRMTRIALDALANKRPDVPLQDVCDNLDDPRDVEVVARCCRNWTDRYHVAPEAIAKAQSVIKAGLAMFPSSSYMVLLHSNFMIDVLGVSQSGGRRMEVARKLNPDLMCRFIMFVRQQQATQKAAGHNANDGATMDLLGYVEYQRKQRMVVRLHQEALQAMCAFWLLSRIEGSVSQAQAAYRVVLEGYGSSPKLVRLYGKFLEGCKYDPWGAQEYYAEADRLEEVKSGIATGPLLPDGTPLSRMDDMAVGVLVINATGEVQMANKMAYTMFGYKRGTLDAKPLVMLLAPHSTRTLVDTLASLVAASSLAVGENAEDTLAGMQPDVVVVAMHYDRVAFSAKLSIRKSSGVGEDSTFITLWEPLPPVKGVATLWVAPNGDIAACDPQFVSITGWKASEVNGVNVSSLLSMPAGGGQAAAEESGTALVKQNGGSSGAEMVARLLSTAGDAAAGSLPCSCVHKFDDCPMACTAGIVRKADASVGLIHELCIRLTDADPPLMMVVNRTGAIKYASVDLVTSLRDNGASAAGTLRHAGAVGPLRGPGGGGGDQTALLGAVTSSTDQLAAYTLSDFLLPYWKELHVKLLKDGTATSSPSRSPLACRKDAGQGPTQELRTLGGKPLYMHVSVAAADMMGEMVHVVHMARSSLETCLSERRLRLTISSEGIITEVSKDTPASLFGLDPSQIIGRGLYEVVNESLQSDDTDVVKTGEGRAFAALVQRSLMYPGCSWRVQVAPPPQQPTGAAVPCNLSAAARMSRIKPAIMQVHMRDPLEGDTVDRAAELGVFVDLWPHACVSGVLAVDGQGRVTVVLEEATRPAGLLFGLPSQSLVGETLDALLELPAERCTPADLMVSSLGAKKSNLRTSKRSDVKVGPMHVLRGSHADGQGSVTLTVQLVGKPEPNEPATVLLRLHATPLAPAVLKSAPGVPTPPWVYPSHISASQRASAADTFAAAASMPRRLGAHDGAAAAAVANSSSRFVLKEASPPLLMHTPSAVRGADSMDIAMLSAPPPSLPAPPVLNPNGLVEGGLQMPAVTTSRGAEAASRGKLGGLVKSLGGDRSSTAGRQARPSGSHGSGLHAAAATAVAVPVLGDVLLPGSPQQAGGAGGLAQGLGQVQPVELREQAYINGHGDSATSFNIGDETGTSDASQVVSDDEELRAVPQGTLPRRTPKEAAGLTTAANDVGGEGVHKSMTGARGAARAAQEQDEDAASEGGTSNHSGTGGAEYKRGKRFRKLAKLLDSETAQQALQRLRVHALWVVGLLVIVHVVCFAMTTIAVQKQQRIMLAIGRAGQSQRFMHLIMMDARSLEVISRNMTVHSDILPDVYTAKSVPFLLKRITSSSDEIKVYNGMESNGTDRWTSTTVWDFITRFFSLARNLEETYLLWLEEGVQISSTFAVEFLLKSGPDLFDATRQVLNALLLDAVKNSKAVKQIQYIFLAVEGGAITCLAACYLAFLLRAVAIQRYKLYGTFLAVPVGLTRVLATDNINLLEDEDDEADDAEDNPIKEAAVADPLEAQAGGEEKPRPRRASVVSTNDVGLAERDAAGNIDDVAAAKKERYHTSLPQQQQQLLDDGQEGRGGYWHTFKSFLGGRRMLRASSMSGARASAASSGSKRSLKADSHDTAFLLAPFVVWAILVIVFYAVAVFKMEGVVDAVAVHSVVNFMSAGTSRAVFFSQLGADAYLAAGNDTERFPLVKIGVAHASAQLTSIFYDNGHCHRYPDLLDGTREIKDAHYSVVISLFSDISMFHVILFVILWIIFAAWIFVLLNPLCKRVAKERRRIAELLSQLPLELDVERLVCKALGGLVTTSSAGRRMSVDAAAVVA</sequence>
<dbReference type="InterPro" id="IPR035965">
    <property type="entry name" value="PAS-like_dom_sf"/>
</dbReference>
<feature type="region of interest" description="Disordered" evidence="3">
    <location>
        <begin position="1870"/>
        <end position="1896"/>
    </location>
</feature>
<reference evidence="6 7" key="1">
    <citation type="journal article" date="2017" name="Mol. Biol. Evol.">
        <title>The 4-celled Tetrabaena socialis nuclear genome reveals the essential components for genetic control of cell number at the origin of multicellularity in the volvocine lineage.</title>
        <authorList>
            <person name="Featherston J."/>
            <person name="Arakaki Y."/>
            <person name="Hanschen E.R."/>
            <person name="Ferris P.J."/>
            <person name="Michod R.E."/>
            <person name="Olson B.J.S.C."/>
            <person name="Nozaki H."/>
            <person name="Durand P.M."/>
        </authorList>
    </citation>
    <scope>NUCLEOTIDE SEQUENCE [LARGE SCALE GENOMIC DNA]</scope>
    <source>
        <strain evidence="6 7">NIES-571</strain>
    </source>
</reference>
<feature type="transmembrane region" description="Helical" evidence="4">
    <location>
        <begin position="2108"/>
        <end position="2132"/>
    </location>
</feature>
<feature type="transmembrane region" description="Helical" evidence="4">
    <location>
        <begin position="308"/>
        <end position="329"/>
    </location>
</feature>
<dbReference type="OrthoDB" id="533766at2759"/>
<dbReference type="EMBL" id="PGGS01000148">
    <property type="protein sequence ID" value="PNH08057.1"/>
    <property type="molecule type" value="Genomic_DNA"/>
</dbReference>
<keyword evidence="1" id="KW-0600">Photoreceptor protein</keyword>
<keyword evidence="4" id="KW-0472">Membrane</keyword>
<feature type="compositionally biased region" description="Low complexity" evidence="3">
    <location>
        <begin position="14"/>
        <end position="23"/>
    </location>
</feature>
<feature type="region of interest" description="Disordered" evidence="3">
    <location>
        <begin position="952"/>
        <end position="978"/>
    </location>
</feature>
<dbReference type="Pfam" id="PF25474">
    <property type="entry name" value="TPR_TmcB"/>
    <property type="match status" value="1"/>
</dbReference>
<dbReference type="Gene3D" id="3.30.450.20">
    <property type="entry name" value="PAS domain"/>
    <property type="match status" value="1"/>
</dbReference>
<keyword evidence="4" id="KW-1133">Transmembrane helix</keyword>
<dbReference type="PANTHER" id="PTHR31600">
    <property type="entry name" value="TINY MACROCYSTS PROTEIN B-RELATED"/>
    <property type="match status" value="1"/>
</dbReference>
<feature type="transmembrane region" description="Helical" evidence="4">
    <location>
        <begin position="1618"/>
        <end position="1640"/>
    </location>
</feature>
<keyword evidence="7" id="KW-1185">Reference proteome</keyword>
<feature type="domain" description="PAS" evidence="5">
    <location>
        <begin position="611"/>
        <end position="673"/>
    </location>
</feature>
<keyword evidence="4" id="KW-0812">Transmembrane</keyword>
<evidence type="ECO:0000259" key="5">
    <source>
        <dbReference type="PROSITE" id="PS50112"/>
    </source>
</evidence>
<dbReference type="GO" id="GO:0009881">
    <property type="term" value="F:photoreceptor activity"/>
    <property type="evidence" value="ECO:0007669"/>
    <property type="project" value="UniProtKB-KW"/>
</dbReference>
<evidence type="ECO:0000256" key="4">
    <source>
        <dbReference type="SAM" id="Phobius"/>
    </source>
</evidence>
<dbReference type="PANTHER" id="PTHR31600:SF2">
    <property type="entry name" value="GAMETE ENRICHED GENE 10 PROTEIN-RELATED"/>
    <property type="match status" value="1"/>
</dbReference>
<keyword evidence="1" id="KW-0675">Receptor</keyword>
<evidence type="ECO:0000313" key="7">
    <source>
        <dbReference type="Proteomes" id="UP000236333"/>
    </source>
</evidence>